<gene>
    <name evidence="2" type="ORF">NCTC10951_02046</name>
</gene>
<reference evidence="2 3" key="1">
    <citation type="submission" date="2018-12" db="EMBL/GenBank/DDBJ databases">
        <authorList>
            <consortium name="Pathogen Informatics"/>
        </authorList>
    </citation>
    <scope>NUCLEOTIDE SEQUENCE [LARGE SCALE GENOMIC DNA]</scope>
    <source>
        <strain evidence="2 3">NCTC10951</strain>
    </source>
</reference>
<evidence type="ECO:0000259" key="1">
    <source>
        <dbReference type="Pfam" id="PF12697"/>
    </source>
</evidence>
<dbReference type="GO" id="GO:0003824">
    <property type="term" value="F:catalytic activity"/>
    <property type="evidence" value="ECO:0007669"/>
    <property type="project" value="UniProtKB-ARBA"/>
</dbReference>
<dbReference type="OrthoDB" id="9805123at2"/>
<accession>A0A3S4WKF9</accession>
<dbReference type="InterPro" id="IPR051411">
    <property type="entry name" value="Polyketide_trans_af380"/>
</dbReference>
<organism evidence="2 3">
    <name type="scientific">Actinomyces viscosus</name>
    <dbReference type="NCBI Taxonomy" id="1656"/>
    <lineage>
        <taxon>Bacteria</taxon>
        <taxon>Bacillati</taxon>
        <taxon>Actinomycetota</taxon>
        <taxon>Actinomycetes</taxon>
        <taxon>Actinomycetales</taxon>
        <taxon>Actinomycetaceae</taxon>
        <taxon>Actinomyces</taxon>
    </lineage>
</organism>
<protein>
    <submittedName>
        <fullName evidence="2">Uncharacterized conserved protein</fullName>
    </submittedName>
</protein>
<dbReference type="Proteomes" id="UP000268658">
    <property type="component" value="Chromosome"/>
</dbReference>
<evidence type="ECO:0000313" key="2">
    <source>
        <dbReference type="EMBL" id="VEI17154.1"/>
    </source>
</evidence>
<dbReference type="EMBL" id="LR134477">
    <property type="protein sequence ID" value="VEI17154.1"/>
    <property type="molecule type" value="Genomic_DNA"/>
</dbReference>
<dbReference type="SUPFAM" id="SSF53474">
    <property type="entry name" value="alpha/beta-Hydrolases"/>
    <property type="match status" value="1"/>
</dbReference>
<sequence length="319" mass="35050">MPLQPDGYTFPLNEKVARTHVRFTNRYGIPLAGDLYTLEKMESRTYPALVVGPPHGGIKEQGPGLYANELAQRGFVALAFDPPFMGESGGGARHVTSPELFAESFSAGVDFLGSQPFVDRRRIGAIGICGSGGFALSAASVDVRIRAVATAAMYDISGATRDGWMYQGTDDERREHLAQLAEQRWKDVDTGAPELSPQFPLGEYDPEALAPITAEFFEYYAKINDRGWHPRSIGAFTVESGMPHVSFGQLRNLKDIPPRKTLIITGSEAHSKWFSDIVAKEIGADAEEVVVPGARHIDLYDRTDLIPFDTITELFSQRL</sequence>
<name>A0A3S4WKF9_ACTVI</name>
<dbReference type="InterPro" id="IPR000073">
    <property type="entry name" value="AB_hydrolase_1"/>
</dbReference>
<dbReference type="RefSeq" id="WP_126414488.1">
    <property type="nucleotide sequence ID" value="NZ_JASPER010000019.1"/>
</dbReference>
<dbReference type="KEGG" id="avc:NCTC10951_02046"/>
<proteinExistence type="predicted"/>
<dbReference type="Pfam" id="PF12697">
    <property type="entry name" value="Abhydrolase_6"/>
    <property type="match status" value="1"/>
</dbReference>
<dbReference type="PANTHER" id="PTHR47751">
    <property type="entry name" value="SUPERFAMILY HYDROLASE, PUTATIVE (AFU_ORTHOLOGUE AFUA_2G16580)-RELATED"/>
    <property type="match status" value="1"/>
</dbReference>
<dbReference type="Gene3D" id="1.10.10.800">
    <property type="match status" value="1"/>
</dbReference>
<dbReference type="InterPro" id="IPR029058">
    <property type="entry name" value="AB_hydrolase_fold"/>
</dbReference>
<dbReference type="AlphaFoldDB" id="A0A3S4WKF9"/>
<feature type="domain" description="AB hydrolase-1" evidence="1">
    <location>
        <begin position="68"/>
        <end position="300"/>
    </location>
</feature>
<evidence type="ECO:0000313" key="3">
    <source>
        <dbReference type="Proteomes" id="UP000268658"/>
    </source>
</evidence>
<dbReference type="PANTHER" id="PTHR47751:SF1">
    <property type="entry name" value="SUPERFAMILY HYDROLASE, PUTATIVE (AFU_ORTHOLOGUE AFUA_2G16580)-RELATED"/>
    <property type="match status" value="1"/>
</dbReference>
<dbReference type="Gene3D" id="3.40.50.1820">
    <property type="entry name" value="alpha/beta hydrolase"/>
    <property type="match status" value="1"/>
</dbReference>